<gene>
    <name evidence="1" type="ORF">PAXRUDRAFT_833052</name>
</gene>
<reference evidence="2" key="2">
    <citation type="submission" date="2015-01" db="EMBL/GenBank/DDBJ databases">
        <title>Evolutionary Origins and Diversification of the Mycorrhizal Mutualists.</title>
        <authorList>
            <consortium name="DOE Joint Genome Institute"/>
            <consortium name="Mycorrhizal Genomics Consortium"/>
            <person name="Kohler A."/>
            <person name="Kuo A."/>
            <person name="Nagy L.G."/>
            <person name="Floudas D."/>
            <person name="Copeland A."/>
            <person name="Barry K.W."/>
            <person name="Cichocki N."/>
            <person name="Veneault-Fourrey C."/>
            <person name="LaButti K."/>
            <person name="Lindquist E.A."/>
            <person name="Lipzen A."/>
            <person name="Lundell T."/>
            <person name="Morin E."/>
            <person name="Murat C."/>
            <person name="Riley R."/>
            <person name="Ohm R."/>
            <person name="Sun H."/>
            <person name="Tunlid A."/>
            <person name="Henrissat B."/>
            <person name="Grigoriev I.V."/>
            <person name="Hibbett D.S."/>
            <person name="Martin F."/>
        </authorList>
    </citation>
    <scope>NUCLEOTIDE SEQUENCE [LARGE SCALE GENOMIC DNA]</scope>
    <source>
        <strain evidence="2">Ve08.2h10</strain>
    </source>
</reference>
<evidence type="ECO:0000313" key="1">
    <source>
        <dbReference type="EMBL" id="KIK81153.1"/>
    </source>
</evidence>
<evidence type="ECO:0000313" key="2">
    <source>
        <dbReference type="Proteomes" id="UP000054538"/>
    </source>
</evidence>
<organism evidence="1 2">
    <name type="scientific">Paxillus rubicundulus Ve08.2h10</name>
    <dbReference type="NCBI Taxonomy" id="930991"/>
    <lineage>
        <taxon>Eukaryota</taxon>
        <taxon>Fungi</taxon>
        <taxon>Dikarya</taxon>
        <taxon>Basidiomycota</taxon>
        <taxon>Agaricomycotina</taxon>
        <taxon>Agaricomycetes</taxon>
        <taxon>Agaricomycetidae</taxon>
        <taxon>Boletales</taxon>
        <taxon>Paxilineae</taxon>
        <taxon>Paxillaceae</taxon>
        <taxon>Paxillus</taxon>
    </lineage>
</organism>
<name>A0A0D0CZL9_9AGAM</name>
<keyword evidence="2" id="KW-1185">Reference proteome</keyword>
<dbReference type="InParanoid" id="A0A0D0CZL9"/>
<dbReference type="EMBL" id="KN825855">
    <property type="protein sequence ID" value="KIK81153.1"/>
    <property type="molecule type" value="Genomic_DNA"/>
</dbReference>
<protein>
    <submittedName>
        <fullName evidence="1">Uncharacterized protein</fullName>
    </submittedName>
</protein>
<sequence length="76" mass="8678">MASSLTVSPKFTEYFHFPFDVTIEGRSLIMVPVDHLLVADGSFRSPRKDPLPFEPRHLEKRLRDSSAPISIRPVEL</sequence>
<dbReference type="AlphaFoldDB" id="A0A0D0CZL9"/>
<proteinExistence type="predicted"/>
<dbReference type="HOGENOM" id="CLU_2655184_0_0_1"/>
<dbReference type="Proteomes" id="UP000054538">
    <property type="component" value="Unassembled WGS sequence"/>
</dbReference>
<accession>A0A0D0CZL9</accession>
<reference evidence="1 2" key="1">
    <citation type="submission" date="2014-04" db="EMBL/GenBank/DDBJ databases">
        <authorList>
            <consortium name="DOE Joint Genome Institute"/>
            <person name="Kuo A."/>
            <person name="Kohler A."/>
            <person name="Jargeat P."/>
            <person name="Nagy L.G."/>
            <person name="Floudas D."/>
            <person name="Copeland A."/>
            <person name="Barry K.W."/>
            <person name="Cichocki N."/>
            <person name="Veneault-Fourrey C."/>
            <person name="LaButti K."/>
            <person name="Lindquist E.A."/>
            <person name="Lipzen A."/>
            <person name="Lundell T."/>
            <person name="Morin E."/>
            <person name="Murat C."/>
            <person name="Sun H."/>
            <person name="Tunlid A."/>
            <person name="Henrissat B."/>
            <person name="Grigoriev I.V."/>
            <person name="Hibbett D.S."/>
            <person name="Martin F."/>
            <person name="Nordberg H.P."/>
            <person name="Cantor M.N."/>
            <person name="Hua S.X."/>
        </authorList>
    </citation>
    <scope>NUCLEOTIDE SEQUENCE [LARGE SCALE GENOMIC DNA]</scope>
    <source>
        <strain evidence="1 2">Ve08.2h10</strain>
    </source>
</reference>